<evidence type="ECO:0000259" key="3">
    <source>
        <dbReference type="PROSITE" id="PS50303"/>
    </source>
</evidence>
<sequence>MMTYIKKAPNVGIKKINKTKKHEKNTKSAKMPRISTIKAKTSSRREFVKGLNKLYSQLLAEHKDKSEHLISELLKLIGDHYRLLIRQKHSTRILQACLKYGTDEQRQYIYQKIKDEIPYLCMTNHGSHLAIKAYRYCNADAKKHFEDNIIFSAASLSYLKSRYGSLIWDFIYNKFSMAKQIGSLLQLLVPTSVKVLKPDLFDILLKTKNLNQLHAKIACDQELFPKYKEICVGLFGKLIDRHLTNTSISHDIGYLTCLLASDDEMDDLAQRFTQGLDSLYITKSGVFVACHLYGYTPPKQRKTIVKQLKQNLEEMATNVATNLFVSRVLLVTDDTKLTIEHLVKPLGEITSKLAFDKYGHKIIVSLANKEALTLYNGYEREVIRLPSPRSLKEFELRHSQLSEAFRTLLLNVLSQNQHQIDVWLKDKYSSLVIESALSKFNLDLFNTISGAINDKFDGSLGLLDNSTCLHLVQRIIKKLPSDVRETACDNIWNVISPRIDQILMSRSVFLLVSILETVDRSSPVFSSATNLICHDDILKAKSKNSSNCGLNILEKILFNTQT</sequence>
<dbReference type="Pfam" id="PF00806">
    <property type="entry name" value="PUF"/>
    <property type="match status" value="1"/>
</dbReference>
<dbReference type="InterPro" id="IPR033133">
    <property type="entry name" value="PUM-HD"/>
</dbReference>
<dbReference type="PANTHER" id="PTHR13389">
    <property type="entry name" value="PUMILIO HOMOLOG 3"/>
    <property type="match status" value="1"/>
</dbReference>
<dbReference type="InterPro" id="IPR016024">
    <property type="entry name" value="ARM-type_fold"/>
</dbReference>
<dbReference type="GeneID" id="24425022"/>
<dbReference type="OMA" id="FQCFYKH"/>
<dbReference type="PROSITE" id="PS50303">
    <property type="entry name" value="PUM_HD"/>
    <property type="match status" value="1"/>
</dbReference>
<keyword evidence="5" id="KW-1185">Reference proteome</keyword>
<evidence type="ECO:0000313" key="5">
    <source>
        <dbReference type="Proteomes" id="UP000002899"/>
    </source>
</evidence>
<dbReference type="InterPro" id="IPR040059">
    <property type="entry name" value="PUM3"/>
</dbReference>
<dbReference type="SMART" id="SM00025">
    <property type="entry name" value="Pumilio"/>
    <property type="match status" value="5"/>
</dbReference>
<dbReference type="GO" id="GO:0005730">
    <property type="term" value="C:nucleolus"/>
    <property type="evidence" value="ECO:0007669"/>
    <property type="project" value="TreeGrafter"/>
</dbReference>
<gene>
    <name evidence="4" type="ORF">BMR1_03g01905</name>
</gene>
<dbReference type="PROSITE" id="PS50302">
    <property type="entry name" value="PUM"/>
    <property type="match status" value="1"/>
</dbReference>
<dbReference type="EMBL" id="LN871598">
    <property type="protein sequence ID" value="CTQ40980.1"/>
    <property type="molecule type" value="Genomic_DNA"/>
</dbReference>
<dbReference type="InterPro" id="IPR011989">
    <property type="entry name" value="ARM-like"/>
</dbReference>
<dbReference type="VEuPathDB" id="PiroplasmaDB:BMR1_03g01905"/>
<dbReference type="PANTHER" id="PTHR13389:SF0">
    <property type="entry name" value="PUMILIO HOMOLOG 3"/>
    <property type="match status" value="1"/>
</dbReference>
<proteinExistence type="predicted"/>
<dbReference type="SUPFAM" id="SSF48371">
    <property type="entry name" value="ARM repeat"/>
    <property type="match status" value="1"/>
</dbReference>
<keyword evidence="1" id="KW-0677">Repeat</keyword>
<name>A0A0K3ARA4_BABMR</name>
<feature type="domain" description="PUM-HD" evidence="3">
    <location>
        <begin position="54"/>
        <end position="483"/>
    </location>
</feature>
<dbReference type="KEGG" id="bmic:BMR1_03g01905"/>
<dbReference type="GO" id="GO:0003729">
    <property type="term" value="F:mRNA binding"/>
    <property type="evidence" value="ECO:0007669"/>
    <property type="project" value="TreeGrafter"/>
</dbReference>
<dbReference type="InterPro" id="IPR001313">
    <property type="entry name" value="Pumilio_RNA-bd_rpt"/>
</dbReference>
<reference evidence="4 5" key="2">
    <citation type="journal article" date="2013" name="PLoS ONE">
        <title>Whole genome mapping and re-organization of the nuclear and mitochondrial genomes of Babesia microti isolates.</title>
        <authorList>
            <person name="Cornillot E."/>
            <person name="Dassouli A."/>
            <person name="Garg A."/>
            <person name="Pachikara N."/>
            <person name="Randazzo S."/>
            <person name="Depoix D."/>
            <person name="Carcy B."/>
            <person name="Delbecq S."/>
            <person name="Frutos R."/>
            <person name="Silva J.C."/>
            <person name="Sutton R."/>
            <person name="Krause P.J."/>
            <person name="Mamoun C.B."/>
        </authorList>
    </citation>
    <scope>NUCLEOTIDE SEQUENCE [LARGE SCALE GENOMIC DNA]</scope>
    <source>
        <strain evidence="4 5">RI</strain>
    </source>
</reference>
<reference evidence="4 5" key="3">
    <citation type="journal article" date="2016" name="Sci. Rep.">
        <title>Genome-wide diversity and gene expression profiling of Babesia microti isolates identify polymorphic genes that mediate host-pathogen interactions.</title>
        <authorList>
            <person name="Silva J.C."/>
            <person name="Cornillot E."/>
            <person name="McCracken C."/>
            <person name="Usmani-Brown S."/>
            <person name="Dwivedi A."/>
            <person name="Ifeonu O.O."/>
            <person name="Crabtree J."/>
            <person name="Gotia H.T."/>
            <person name="Virji A.Z."/>
            <person name="Reynes C."/>
            <person name="Colinge J."/>
            <person name="Kumar V."/>
            <person name="Lawres L."/>
            <person name="Pazzi J.E."/>
            <person name="Pablo J.V."/>
            <person name="Hung C."/>
            <person name="Brancato J."/>
            <person name="Kumari P."/>
            <person name="Orvis J."/>
            <person name="Tretina K."/>
            <person name="Chibucos M."/>
            <person name="Ott S."/>
            <person name="Sadzewicz L."/>
            <person name="Sengamalay N."/>
            <person name="Shetty A.C."/>
            <person name="Su Q."/>
            <person name="Tallon L."/>
            <person name="Fraser C.M."/>
            <person name="Frutos R."/>
            <person name="Molina D.M."/>
            <person name="Krause P.J."/>
            <person name="Ben Mamoun C."/>
        </authorList>
    </citation>
    <scope>NUCLEOTIDE SEQUENCE [LARGE SCALE GENOMIC DNA]</scope>
    <source>
        <strain evidence="4 5">RI</strain>
    </source>
</reference>
<evidence type="ECO:0000256" key="2">
    <source>
        <dbReference type="PROSITE-ProRule" id="PRU00317"/>
    </source>
</evidence>
<dbReference type="Gene3D" id="1.25.10.10">
    <property type="entry name" value="Leucine-rich Repeat Variant"/>
    <property type="match status" value="2"/>
</dbReference>
<accession>A0A0K3ARA4</accession>
<evidence type="ECO:0000256" key="1">
    <source>
        <dbReference type="ARBA" id="ARBA00022737"/>
    </source>
</evidence>
<feature type="repeat" description="Pumilio" evidence="2">
    <location>
        <begin position="75"/>
        <end position="111"/>
    </location>
</feature>
<dbReference type="Proteomes" id="UP000002899">
    <property type="component" value="Chromosome III"/>
</dbReference>
<dbReference type="RefSeq" id="XP_012648991.1">
    <property type="nucleotide sequence ID" value="XM_012793537.1"/>
</dbReference>
<protein>
    <submittedName>
        <fullName evidence="4">PUF6, pumilio homology domain family member 6</fullName>
    </submittedName>
</protein>
<dbReference type="OrthoDB" id="497380at2759"/>
<dbReference type="GO" id="GO:0006417">
    <property type="term" value="P:regulation of translation"/>
    <property type="evidence" value="ECO:0007669"/>
    <property type="project" value="TreeGrafter"/>
</dbReference>
<reference evidence="4 5" key="1">
    <citation type="journal article" date="2012" name="Nucleic Acids Res.">
        <title>Sequencing of the smallest Apicomplexan genome from the human pathogen Babesia microti.</title>
        <authorList>
            <person name="Cornillot E."/>
            <person name="Hadj-Kaddour K."/>
            <person name="Dassouli A."/>
            <person name="Noel B."/>
            <person name="Ranwez V."/>
            <person name="Vacherie B."/>
            <person name="Augagneur Y."/>
            <person name="Bres V."/>
            <person name="Duclos A."/>
            <person name="Randazzo S."/>
            <person name="Carcy B."/>
            <person name="Debierre-Grockiego F."/>
            <person name="Delbecq S."/>
            <person name="Moubri-Menage K."/>
            <person name="Shams-Eldin H."/>
            <person name="Usmani-Brown S."/>
            <person name="Bringaud F."/>
            <person name="Wincker P."/>
            <person name="Vivares C.P."/>
            <person name="Schwarz R.T."/>
            <person name="Schetters T.P."/>
            <person name="Krause P.J."/>
            <person name="Gorenflot A."/>
            <person name="Berry V."/>
            <person name="Barbe V."/>
            <person name="Ben Mamoun C."/>
        </authorList>
    </citation>
    <scope>NUCLEOTIDE SEQUENCE [LARGE SCALE GENOMIC DNA]</scope>
    <source>
        <strain evidence="4 5">RI</strain>
    </source>
</reference>
<organism evidence="4 5">
    <name type="scientific">Babesia microti (strain RI)</name>
    <dbReference type="NCBI Taxonomy" id="1133968"/>
    <lineage>
        <taxon>Eukaryota</taxon>
        <taxon>Sar</taxon>
        <taxon>Alveolata</taxon>
        <taxon>Apicomplexa</taxon>
        <taxon>Aconoidasida</taxon>
        <taxon>Piroplasmida</taxon>
        <taxon>Babesiidae</taxon>
        <taxon>Babesia</taxon>
    </lineage>
</organism>
<dbReference type="AlphaFoldDB" id="A0A0K3ARA4"/>
<evidence type="ECO:0000313" key="4">
    <source>
        <dbReference type="EMBL" id="CTQ40980.1"/>
    </source>
</evidence>